<comment type="catalytic activity">
    <reaction evidence="9">
        <text>S-hexadecanoyl-L-cysteinyl-[protein] + H2O = L-cysteinyl-[protein] + hexadecanoate + H(+)</text>
        <dbReference type="Rhea" id="RHEA:19233"/>
        <dbReference type="Rhea" id="RHEA-COMP:10131"/>
        <dbReference type="Rhea" id="RHEA-COMP:11032"/>
        <dbReference type="ChEBI" id="CHEBI:7896"/>
        <dbReference type="ChEBI" id="CHEBI:15377"/>
        <dbReference type="ChEBI" id="CHEBI:15378"/>
        <dbReference type="ChEBI" id="CHEBI:29950"/>
        <dbReference type="ChEBI" id="CHEBI:74151"/>
        <dbReference type="EC" id="3.1.2.22"/>
    </reaction>
    <physiologicalReaction direction="left-to-right" evidence="9">
        <dbReference type="Rhea" id="RHEA:19234"/>
    </physiologicalReaction>
</comment>
<dbReference type="PANTHER" id="PTHR11247">
    <property type="entry name" value="PALMITOYL-PROTEIN THIOESTERASE/DOLICHYLDIPHOSPHATASE 1"/>
    <property type="match status" value="1"/>
</dbReference>
<protein>
    <recommendedName>
        <fullName evidence="3">Palmitoyl-protein thioesterase 1</fullName>
        <ecNumber evidence="2">3.1.2.22</ecNumber>
    </recommendedName>
    <alternativeName>
        <fullName evidence="8">Palmitoyl-protein hydrolase 1</fullName>
    </alternativeName>
</protein>
<keyword evidence="6" id="KW-1015">Disulfide bond</keyword>
<dbReference type="WBParaSite" id="Pan_g14435.t1">
    <property type="protein sequence ID" value="Pan_g14435.t1"/>
    <property type="gene ID" value="Pan_g14435"/>
</dbReference>
<evidence type="ECO:0000313" key="11">
    <source>
        <dbReference type="Proteomes" id="UP000492821"/>
    </source>
</evidence>
<dbReference type="AlphaFoldDB" id="A0A7E4UZE4"/>
<reference evidence="12" key="2">
    <citation type="submission" date="2020-10" db="UniProtKB">
        <authorList>
            <consortium name="WormBaseParasite"/>
        </authorList>
    </citation>
    <scope>IDENTIFICATION</scope>
</reference>
<evidence type="ECO:0000256" key="2">
    <source>
        <dbReference type="ARBA" id="ARBA00012423"/>
    </source>
</evidence>
<feature type="signal peptide" evidence="10">
    <location>
        <begin position="1"/>
        <end position="18"/>
    </location>
</feature>
<name>A0A7E4UZE4_PANRE</name>
<keyword evidence="5" id="KW-0378">Hydrolase</keyword>
<reference evidence="11" key="1">
    <citation type="journal article" date="2013" name="Genetics">
        <title>The draft genome and transcriptome of Panagrellus redivivus are shaped by the harsh demands of a free-living lifestyle.</title>
        <authorList>
            <person name="Srinivasan J."/>
            <person name="Dillman A.R."/>
            <person name="Macchietto M.G."/>
            <person name="Heikkinen L."/>
            <person name="Lakso M."/>
            <person name="Fracchia K.M."/>
            <person name="Antoshechkin I."/>
            <person name="Mortazavi A."/>
            <person name="Wong G."/>
            <person name="Sternberg P.W."/>
        </authorList>
    </citation>
    <scope>NUCLEOTIDE SEQUENCE [LARGE SCALE GENOMIC DNA]</scope>
    <source>
        <strain evidence="11">MT8872</strain>
    </source>
</reference>
<evidence type="ECO:0000256" key="6">
    <source>
        <dbReference type="ARBA" id="ARBA00023157"/>
    </source>
</evidence>
<feature type="chain" id="PRO_5028975085" description="Palmitoyl-protein thioesterase 1" evidence="10">
    <location>
        <begin position="19"/>
        <end position="297"/>
    </location>
</feature>
<evidence type="ECO:0000256" key="10">
    <source>
        <dbReference type="SAM" id="SignalP"/>
    </source>
</evidence>
<evidence type="ECO:0000256" key="8">
    <source>
        <dbReference type="ARBA" id="ARBA00031934"/>
    </source>
</evidence>
<dbReference type="EC" id="3.1.2.22" evidence="2"/>
<organism evidence="11 12">
    <name type="scientific">Panagrellus redivivus</name>
    <name type="common">Microworm</name>
    <dbReference type="NCBI Taxonomy" id="6233"/>
    <lineage>
        <taxon>Eukaryota</taxon>
        <taxon>Metazoa</taxon>
        <taxon>Ecdysozoa</taxon>
        <taxon>Nematoda</taxon>
        <taxon>Chromadorea</taxon>
        <taxon>Rhabditida</taxon>
        <taxon>Tylenchina</taxon>
        <taxon>Panagrolaimomorpha</taxon>
        <taxon>Panagrolaimoidea</taxon>
        <taxon>Panagrolaimidae</taxon>
        <taxon>Panagrellus</taxon>
    </lineage>
</organism>
<dbReference type="Pfam" id="PF02089">
    <property type="entry name" value="Palm_thioest"/>
    <property type="match status" value="1"/>
</dbReference>
<dbReference type="FunFam" id="3.40.50.1820:FF:000107">
    <property type="entry name" value="Palmitoyl-protein thioesterase 1"/>
    <property type="match status" value="1"/>
</dbReference>
<proteinExistence type="inferred from homology"/>
<dbReference type="Gene3D" id="3.40.50.1820">
    <property type="entry name" value="alpha/beta hydrolase"/>
    <property type="match status" value="1"/>
</dbReference>
<evidence type="ECO:0000256" key="7">
    <source>
        <dbReference type="ARBA" id="ARBA00023180"/>
    </source>
</evidence>
<dbReference type="GO" id="GO:0005764">
    <property type="term" value="C:lysosome"/>
    <property type="evidence" value="ECO:0007669"/>
    <property type="project" value="TreeGrafter"/>
</dbReference>
<dbReference type="GO" id="GO:0008474">
    <property type="term" value="F:palmitoyl-(protein) hydrolase activity"/>
    <property type="evidence" value="ECO:0007669"/>
    <property type="project" value="UniProtKB-EC"/>
</dbReference>
<dbReference type="PRINTS" id="PR00414">
    <property type="entry name" value="PPTHIESTRASE"/>
</dbReference>
<evidence type="ECO:0000313" key="12">
    <source>
        <dbReference type="WBParaSite" id="Pan_g14435.t1"/>
    </source>
</evidence>
<evidence type="ECO:0000256" key="4">
    <source>
        <dbReference type="ARBA" id="ARBA00022729"/>
    </source>
</evidence>
<dbReference type="Proteomes" id="UP000492821">
    <property type="component" value="Unassembled WGS sequence"/>
</dbReference>
<comment type="similarity">
    <text evidence="1">Belongs to the palmitoyl-protein thioesterase family.</text>
</comment>
<keyword evidence="4 10" id="KW-0732">Signal</keyword>
<evidence type="ECO:0000256" key="5">
    <source>
        <dbReference type="ARBA" id="ARBA00022801"/>
    </source>
</evidence>
<dbReference type="PANTHER" id="PTHR11247:SF8">
    <property type="entry name" value="PALMITOYL-PROTEIN THIOESTERASE 1"/>
    <property type="match status" value="1"/>
</dbReference>
<evidence type="ECO:0000256" key="9">
    <source>
        <dbReference type="ARBA" id="ARBA00047409"/>
    </source>
</evidence>
<dbReference type="InterPro" id="IPR029058">
    <property type="entry name" value="AB_hydrolase_fold"/>
</dbReference>
<evidence type="ECO:0000256" key="3">
    <source>
        <dbReference type="ARBA" id="ARBA00014212"/>
    </source>
</evidence>
<evidence type="ECO:0000256" key="1">
    <source>
        <dbReference type="ARBA" id="ARBA00010758"/>
    </source>
</evidence>
<dbReference type="GO" id="GO:0006898">
    <property type="term" value="P:receptor-mediated endocytosis"/>
    <property type="evidence" value="ECO:0007669"/>
    <property type="project" value="TreeGrafter"/>
</dbReference>
<sequence length="297" mass="33700">MKAFVFLAVLICIGNVEADKNETVPIVMWHGMGDTCCNPLSLGRVAKLFKREIPGVYVHSLEFGGGPIMDTEHGFLGNMNNLVLEACAMIRLDKRLRNGYNAVGFSQGGLFLRAVAQRCPEPTMKNLISIGGPQQGVYGFPYCPGPTHICDWVRYALNLGAYTSYVQNRIVQAQYWHDPFQKDDYKDKNIFLADINNEKVQNDDYKKNLLQLKNFVMVKFNQDEMIVPKESAWFGYYPDESIQVVVDMNQTSLYQKDRIGIKKLNEANRLKFIAVDGNHLAISEDELVNLIVKPYLT</sequence>
<dbReference type="InterPro" id="IPR002472">
    <property type="entry name" value="Palm_thioest"/>
</dbReference>
<keyword evidence="11" id="KW-1185">Reference proteome</keyword>
<dbReference type="SUPFAM" id="SSF53474">
    <property type="entry name" value="alpha/beta-Hydrolases"/>
    <property type="match status" value="1"/>
</dbReference>
<accession>A0A7E4UZE4</accession>
<keyword evidence="7" id="KW-0325">Glycoprotein</keyword>